<dbReference type="Pfam" id="PF22735">
    <property type="entry name" value="NNH3"/>
    <property type="match status" value="1"/>
</dbReference>
<dbReference type="PANTHER" id="PTHR14136:SF17">
    <property type="entry name" value="BTB_POZ DOMAIN-CONTAINING PROTEIN KCTD9"/>
    <property type="match status" value="1"/>
</dbReference>
<evidence type="ECO:0000313" key="2">
    <source>
        <dbReference type="EMBL" id="TRV60603.1"/>
    </source>
</evidence>
<dbReference type="PANTHER" id="PTHR14136">
    <property type="entry name" value="BTB_POZ DOMAIN-CONTAINING PROTEIN KCTD9"/>
    <property type="match status" value="1"/>
</dbReference>
<dbReference type="InterPro" id="IPR027417">
    <property type="entry name" value="P-loop_NTPase"/>
</dbReference>
<dbReference type="InterPro" id="IPR054568">
    <property type="entry name" value="NNH3"/>
</dbReference>
<organism evidence="2 3">
    <name type="scientific">Microcystis panniformis Mp_MB_F_20051200_S9</name>
    <dbReference type="NCBI Taxonomy" id="2486223"/>
    <lineage>
        <taxon>Bacteria</taxon>
        <taxon>Bacillati</taxon>
        <taxon>Cyanobacteriota</taxon>
        <taxon>Cyanophyceae</taxon>
        <taxon>Oscillatoriophycideae</taxon>
        <taxon>Chroococcales</taxon>
        <taxon>Microcystaceae</taxon>
        <taxon>Microcystis</taxon>
    </lineage>
</organism>
<dbReference type="AlphaFoldDB" id="A0A552PUD7"/>
<dbReference type="SUPFAM" id="SSF141571">
    <property type="entry name" value="Pentapeptide repeat-like"/>
    <property type="match status" value="1"/>
</dbReference>
<dbReference type="Proteomes" id="UP000317165">
    <property type="component" value="Unassembled WGS sequence"/>
</dbReference>
<feature type="domain" description="NACHT N-terminal Helical" evidence="1">
    <location>
        <begin position="21"/>
        <end position="224"/>
    </location>
</feature>
<reference evidence="2 3" key="1">
    <citation type="submission" date="2019-01" db="EMBL/GenBank/DDBJ databases">
        <title>Coherence of Microcystis species and biogeography revealed through population genomics.</title>
        <authorList>
            <person name="Perez-Carrascal O.M."/>
            <person name="Terrat Y."/>
            <person name="Giani A."/>
            <person name="Fortin N."/>
            <person name="Tromas N."/>
            <person name="Shapiro B.J."/>
        </authorList>
    </citation>
    <scope>NUCLEOTIDE SEQUENCE [LARGE SCALE GENOMIC DNA]</scope>
    <source>
        <strain evidence="2">Mp_MB_F_20051200_S9</strain>
    </source>
</reference>
<evidence type="ECO:0000313" key="3">
    <source>
        <dbReference type="Proteomes" id="UP000317165"/>
    </source>
</evidence>
<proteinExistence type="predicted"/>
<dbReference type="InterPro" id="IPR051082">
    <property type="entry name" value="Pentapeptide-BTB/POZ_domain"/>
</dbReference>
<name>A0A552PUD7_9CHRO</name>
<dbReference type="EMBL" id="SFAC01000168">
    <property type="protein sequence ID" value="TRV60603.1"/>
    <property type="molecule type" value="Genomic_DNA"/>
</dbReference>
<dbReference type="SUPFAM" id="SSF52540">
    <property type="entry name" value="P-loop containing nucleoside triphosphate hydrolases"/>
    <property type="match status" value="1"/>
</dbReference>
<sequence length="895" mass="102261">MSESAAGISVAKPQNIWKRQIKVNLRSLFSTLGKATLNGLFLQWDDLAENGVEVLDALGLSRTPGELAGLLISRSLMEAMKGLLKSNADLLPEAVEKLPLQELYRQITDSLQEQELNLDRDFFEHPERLPIVAPIQAAFLQWLTTNKLITNSQEAQSLSNRLPAYFVSALQEQWKDKRDEYSLLLDEIDTPFNNAWKRERGWLHYRAWLQKQIDEPIFWETFSLKQIYVPLRGFYEEEIKATTDTDHHREPSFKPIVIKLEEQLETWLEAAKSDDAIRLLTGGPGSGKSSFCKVFAAQQARLEKQVLYIPLHRLSFSTDLVTAVKTFVQHDGFLPENPLEPSDQDLRLLIIFDGLDELSMQGKIAQEVAQNFINEVREQVKSFNQNKTRLQVLISGRDVVVQSNKNNFKKPQQIITILPYWVDKRDDFSDVDNLLKVDQRDQWWQQYGQAKGKNYAQLPPELSGKNLQEITAQPLLNYLIALTFERCEVQFSQETNLNNIYENLLKAVYERGYEKNSRGHRAIEGITEKDFVLILMEIALSCWHGNGRTTTVREIEEHCENNGLKTLLKNFQDSFQSDSQGSITRLLTAFYFRESGDLRGSEKTFEFTHKSFGEYLTARRIVDRVKQIHKKLQDSEDDYDNDYDSRQALIAWATLCGPTAIDGYLFSFVVNQMQLQSRDKVKQWQETLGDLIEYLLVKGMPMEGLKNRPNFQEEMRQARNAEEALLAVFNACGRVTEEIFPIQWPSPEAFGNWLARLQGQRIDSKPMFVLDCLSFIDLKNCLLIHRDLCGANLERANLKEANLKGANLYEANLEGANLEGANLAGAFLAGAFLAGAFLDRANLEWTNLGWAFLDRANLEGANLYGAYLERAYLAGANFKDANVKGTILDTEVKTE</sequence>
<accession>A0A552PUD7</accession>
<dbReference type="InterPro" id="IPR001646">
    <property type="entry name" value="5peptide_repeat"/>
</dbReference>
<gene>
    <name evidence="2" type="ORF">EWV53_14265</name>
</gene>
<evidence type="ECO:0000259" key="1">
    <source>
        <dbReference type="Pfam" id="PF22735"/>
    </source>
</evidence>
<dbReference type="Pfam" id="PF00805">
    <property type="entry name" value="Pentapeptide"/>
    <property type="match status" value="3"/>
</dbReference>
<comment type="caution">
    <text evidence="2">The sequence shown here is derived from an EMBL/GenBank/DDBJ whole genome shotgun (WGS) entry which is preliminary data.</text>
</comment>
<dbReference type="Gene3D" id="2.160.20.80">
    <property type="entry name" value="E3 ubiquitin-protein ligase SopA"/>
    <property type="match status" value="1"/>
</dbReference>
<protein>
    <recommendedName>
        <fullName evidence="1">NACHT N-terminal Helical domain-containing protein</fullName>
    </recommendedName>
</protein>
<dbReference type="Gene3D" id="3.40.50.300">
    <property type="entry name" value="P-loop containing nucleotide triphosphate hydrolases"/>
    <property type="match status" value="1"/>
</dbReference>